<name>A0A2T8KN09_9POAL</name>
<evidence type="ECO:0000313" key="9">
    <source>
        <dbReference type="EMBL" id="PVH63524.1"/>
    </source>
</evidence>
<dbReference type="InterPro" id="IPR001611">
    <property type="entry name" value="Leu-rich_rpt"/>
</dbReference>
<keyword evidence="5" id="KW-0677">Repeat</keyword>
<evidence type="ECO:0000256" key="2">
    <source>
        <dbReference type="ARBA" id="ARBA00022614"/>
    </source>
</evidence>
<dbReference type="Proteomes" id="UP000243499">
    <property type="component" value="Chromosome 2"/>
</dbReference>
<keyword evidence="6" id="KW-1133">Transmembrane helix</keyword>
<dbReference type="SUPFAM" id="SSF52058">
    <property type="entry name" value="L domain-like"/>
    <property type="match status" value="1"/>
</dbReference>
<evidence type="ECO:0000256" key="6">
    <source>
        <dbReference type="ARBA" id="ARBA00022989"/>
    </source>
</evidence>
<dbReference type="Gene3D" id="3.80.10.10">
    <property type="entry name" value="Ribonuclease Inhibitor"/>
    <property type="match status" value="1"/>
</dbReference>
<reference evidence="9" key="1">
    <citation type="submission" date="2018-04" db="EMBL/GenBank/DDBJ databases">
        <title>WGS assembly of Panicum hallii.</title>
        <authorList>
            <person name="Lovell J."/>
            <person name="Jenkins J."/>
            <person name="Lowry D."/>
            <person name="Mamidi S."/>
            <person name="Sreedasyam A."/>
            <person name="Weng X."/>
            <person name="Barry K."/>
            <person name="Bonette J."/>
            <person name="Campitelli B."/>
            <person name="Daum C."/>
            <person name="Gordon S."/>
            <person name="Gould B."/>
            <person name="Lipzen A."/>
            <person name="Macqueen A."/>
            <person name="Palacio-Mejia J."/>
            <person name="Plott C."/>
            <person name="Shakirov E."/>
            <person name="Shu S."/>
            <person name="Yoshinaga Y."/>
            <person name="Zane M."/>
            <person name="Rokhsar D."/>
            <person name="Grimwood J."/>
            <person name="Schmutz J."/>
            <person name="Juenger T."/>
        </authorList>
    </citation>
    <scope>NUCLEOTIDE SEQUENCE [LARGE SCALE GENOMIC DNA]</scope>
    <source>
        <strain evidence="9">FIL2</strain>
    </source>
</reference>
<evidence type="ECO:0000256" key="7">
    <source>
        <dbReference type="ARBA" id="ARBA00023136"/>
    </source>
</evidence>
<dbReference type="Pfam" id="PF00560">
    <property type="entry name" value="LRR_1"/>
    <property type="match status" value="1"/>
</dbReference>
<dbReference type="Gramene" id="PVH63524">
    <property type="protein sequence ID" value="PVH63524"/>
    <property type="gene ID" value="PAHAL_2G047100"/>
</dbReference>
<keyword evidence="8" id="KW-0325">Glycoprotein</keyword>
<evidence type="ECO:0000256" key="5">
    <source>
        <dbReference type="ARBA" id="ARBA00022737"/>
    </source>
</evidence>
<gene>
    <name evidence="9" type="ORF">PAHAL_2G047100</name>
</gene>
<comment type="subcellular location">
    <subcellularLocation>
        <location evidence="1">Membrane</location>
        <topology evidence="1">Single-pass type I membrane protein</topology>
    </subcellularLocation>
</comment>
<dbReference type="AlphaFoldDB" id="A0A2T8KN09"/>
<evidence type="ECO:0000256" key="4">
    <source>
        <dbReference type="ARBA" id="ARBA00022729"/>
    </source>
</evidence>
<keyword evidence="2" id="KW-0433">Leucine-rich repeat</keyword>
<evidence type="ECO:0008006" key="10">
    <source>
        <dbReference type="Google" id="ProtNLM"/>
    </source>
</evidence>
<dbReference type="InterPro" id="IPR046956">
    <property type="entry name" value="RLP23-like"/>
</dbReference>
<dbReference type="FunFam" id="3.80.10.10:FF:000041">
    <property type="entry name" value="LRR receptor-like serine/threonine-protein kinase ERECTA"/>
    <property type="match status" value="1"/>
</dbReference>
<dbReference type="PANTHER" id="PTHR48061">
    <property type="entry name" value="LEUCINE-RICH REPEAT RECEPTOR PROTEIN KINASE EMS1-LIKE-RELATED"/>
    <property type="match status" value="1"/>
</dbReference>
<accession>A0A2T8KN09</accession>
<protein>
    <recommendedName>
        <fullName evidence="10">Leucine-rich repeat-containing N-terminal plant-type domain-containing protein</fullName>
    </recommendedName>
</protein>
<dbReference type="GO" id="GO:0016020">
    <property type="term" value="C:membrane"/>
    <property type="evidence" value="ECO:0007669"/>
    <property type="project" value="UniProtKB-SubCell"/>
</dbReference>
<sequence>MANMSILRELYLDQVDLSSGGSTWSTVLADSVPQLQVLSLFGCSMSGSIHSSFSKLCSLMTINLADNYELTGEVPEYFSKLSSLTVLDISSNKFEGHFPTKIFQLKSLRTLDLSDNHMLSMRLTHFPTGNYLETLNLIGTNFSYDMPSSFAKLEYVKTLGFNMMDIDDKLPALISKLPSLDDLQLMGPHTKNPILSWVSNITQLTHLRFDGYDFSTGFHLDRQTDKAGKFDNSELQFLHANTVPDWKSYKIGRTGVLKL</sequence>
<dbReference type="InterPro" id="IPR032675">
    <property type="entry name" value="LRR_dom_sf"/>
</dbReference>
<dbReference type="Pfam" id="PF13855">
    <property type="entry name" value="LRR_8"/>
    <property type="match status" value="1"/>
</dbReference>
<dbReference type="PANTHER" id="PTHR48061:SF44">
    <property type="entry name" value="LEUCINE-RICH REPEAT-CONTAINING N-TERMINAL PLANT-TYPE DOMAIN-CONTAINING PROTEIN"/>
    <property type="match status" value="1"/>
</dbReference>
<dbReference type="EMBL" id="CM008047">
    <property type="protein sequence ID" value="PVH63524.1"/>
    <property type="molecule type" value="Genomic_DNA"/>
</dbReference>
<evidence type="ECO:0000256" key="1">
    <source>
        <dbReference type="ARBA" id="ARBA00004479"/>
    </source>
</evidence>
<organism evidence="9">
    <name type="scientific">Panicum hallii</name>
    <dbReference type="NCBI Taxonomy" id="206008"/>
    <lineage>
        <taxon>Eukaryota</taxon>
        <taxon>Viridiplantae</taxon>
        <taxon>Streptophyta</taxon>
        <taxon>Embryophyta</taxon>
        <taxon>Tracheophyta</taxon>
        <taxon>Spermatophyta</taxon>
        <taxon>Magnoliopsida</taxon>
        <taxon>Liliopsida</taxon>
        <taxon>Poales</taxon>
        <taxon>Poaceae</taxon>
        <taxon>PACMAD clade</taxon>
        <taxon>Panicoideae</taxon>
        <taxon>Panicodae</taxon>
        <taxon>Paniceae</taxon>
        <taxon>Panicinae</taxon>
        <taxon>Panicum</taxon>
        <taxon>Panicum sect. Panicum</taxon>
    </lineage>
</organism>
<proteinExistence type="predicted"/>
<evidence type="ECO:0000256" key="3">
    <source>
        <dbReference type="ARBA" id="ARBA00022692"/>
    </source>
</evidence>
<keyword evidence="4" id="KW-0732">Signal</keyword>
<keyword evidence="3" id="KW-0812">Transmembrane</keyword>
<evidence type="ECO:0000256" key="8">
    <source>
        <dbReference type="ARBA" id="ARBA00023180"/>
    </source>
</evidence>
<keyword evidence="7" id="KW-0472">Membrane</keyword>